<reference evidence="4 5" key="1">
    <citation type="submission" date="2020-01" db="EMBL/GenBank/DDBJ databases">
        <title>Ponticoccus aerotolerans gen. nov., sp. nov., an anaerobic bacterium and proposal of Ponticoccusceae fam. nov., Ponticoccusles ord. nov. and Ponticoccuse classis nov. in the phylum Kiritimatiellaeota.</title>
        <authorList>
            <person name="Zhou L.Y."/>
            <person name="Du Z.J."/>
        </authorList>
    </citation>
    <scope>NUCLEOTIDE SEQUENCE [LARGE SCALE GENOMIC DNA]</scope>
    <source>
        <strain evidence="4 5">S-5007</strain>
    </source>
</reference>
<dbReference type="GO" id="GO:0016798">
    <property type="term" value="F:hydrolase activity, acting on glycosyl bonds"/>
    <property type="evidence" value="ECO:0007669"/>
    <property type="project" value="InterPro"/>
</dbReference>
<feature type="signal peptide" evidence="2">
    <location>
        <begin position="1"/>
        <end position="24"/>
    </location>
</feature>
<dbReference type="KEGG" id="taer:GT409_00605"/>
<evidence type="ECO:0000313" key="5">
    <source>
        <dbReference type="Proteomes" id="UP000464954"/>
    </source>
</evidence>
<dbReference type="EMBL" id="CP047593">
    <property type="protein sequence ID" value="QHI68009.1"/>
    <property type="molecule type" value="Genomic_DNA"/>
</dbReference>
<evidence type="ECO:0000313" key="4">
    <source>
        <dbReference type="EMBL" id="QHI68009.1"/>
    </source>
</evidence>
<evidence type="ECO:0000259" key="3">
    <source>
        <dbReference type="Pfam" id="PF02018"/>
    </source>
</evidence>
<gene>
    <name evidence="4" type="ORF">GT409_00605</name>
</gene>
<dbReference type="Pfam" id="PF02018">
    <property type="entry name" value="CBM_4_9"/>
    <property type="match status" value="1"/>
</dbReference>
<keyword evidence="2" id="KW-0732">Signal</keyword>
<dbReference type="Gene3D" id="2.60.120.260">
    <property type="entry name" value="Galactose-binding domain-like"/>
    <property type="match status" value="1"/>
</dbReference>
<sequence>MHRTWYKRAAVVIIALLMMMTAGADILENGSFESGPGGVLSLPSMDEVPGWRAFDTSGSNSIELVSDPTGAADGTNYIKITSVVSGSGLGDTGFDITFQGAGKVLLSTGATYTVSFDAKWVSGTDNSMTFTLRSFAEGSYAVVEDFESVSMPLNPFWTTYTYEFTPTQLPEGGDGIAFYIGFRPKAGGSLLDEVICIDNIRLDSEPVTLDLVPLTTASDGLFTTELRSGRTVWVPEQNYLYFDVPAGFGFVPGRPVYVRVEYLDAGRGYLNCQYDSSYGSEVSDKYYASELHSRSSRVDSGAFVFSCKMLESPLFEGRQNGGADFRLVLLKNDLEPFAVAGVQLSNVPFDDERFQYALSEPWLQSYDGPVHDFIDRMTLSGKVLTGYQGWFRCPNDPVDKGWVHWGRTAYDPLDASQITVDMWPYLNDYSADSVYPADEMVYENGRPAYLFSSADRETVLRHFRWMRKYNIDGAYLQRFVSRRQSGFYGADEFVLNNVREAAAREGRVWALEYDVSSLHFDDAPFEVITNDWQWLTEDLDILNDPRYLHEDGKPVLFIWGFSVPLREFTLEEANQIVDYFAAQDLYLIGGVHSMWKDNTDWYGHYQRYDQLLGWMETDLADLNSQKSTLNSWGMKILPHAWPGFSWCNLKMLAPGTSYKPRNGGQFYWDRICNAVSCGADQIFLGMFDEYDEGTAIMPMSDDHPLPHTDWGQYIDNEGNDPFWHLQLSGAAREMLHGTRSVSLSLPASGGLTEPAFGGTNLTAYLGESNTELGLAQVETADGGTVGTVAGGHDCRTNGPDPLTDFYFYFDIDDLFCVSNWQGQAVTVEIEYYDDAATKGTLFRLQYDALSGPYVRHSAVYESPGTGGWKNLRWNIADGLFAGRQNEGADFRIALSAGDSAAIRRCSVFFPEDDPAAGGMNSSVALSLSRNGAVQWPAAAEAVGWRLYATESLIASSWQEVAEISATSNNVNFYSAVHGVDQHFFSLRRSARD</sequence>
<evidence type="ECO:0000256" key="2">
    <source>
        <dbReference type="SAM" id="SignalP"/>
    </source>
</evidence>
<proteinExistence type="predicted"/>
<organism evidence="4 5">
    <name type="scientific">Tichowtungia aerotolerans</name>
    <dbReference type="NCBI Taxonomy" id="2697043"/>
    <lineage>
        <taxon>Bacteria</taxon>
        <taxon>Pseudomonadati</taxon>
        <taxon>Kiritimatiellota</taxon>
        <taxon>Tichowtungiia</taxon>
        <taxon>Tichowtungiales</taxon>
        <taxon>Tichowtungiaceae</taxon>
        <taxon>Tichowtungia</taxon>
    </lineage>
</organism>
<keyword evidence="1" id="KW-0378">Hydrolase</keyword>
<feature type="chain" id="PRO_5026904510" description="CBM-cenC domain-containing protein" evidence="2">
    <location>
        <begin position="25"/>
        <end position="992"/>
    </location>
</feature>
<dbReference type="RefSeq" id="WP_160626043.1">
    <property type="nucleotide sequence ID" value="NZ_CP047593.1"/>
</dbReference>
<accession>A0A6P1LZP2</accession>
<dbReference type="AlphaFoldDB" id="A0A6P1LZP2"/>
<dbReference type="CDD" id="cd11576">
    <property type="entry name" value="GH99_GH71_like_2"/>
    <property type="match status" value="1"/>
</dbReference>
<name>A0A6P1LZP2_9BACT</name>
<feature type="domain" description="CBM-cenC" evidence="3">
    <location>
        <begin position="25"/>
        <end position="171"/>
    </location>
</feature>
<keyword evidence="5" id="KW-1185">Reference proteome</keyword>
<dbReference type="Gene3D" id="3.20.20.80">
    <property type="entry name" value="Glycosidases"/>
    <property type="match status" value="1"/>
</dbReference>
<dbReference type="SUPFAM" id="SSF49785">
    <property type="entry name" value="Galactose-binding domain-like"/>
    <property type="match status" value="1"/>
</dbReference>
<evidence type="ECO:0000256" key="1">
    <source>
        <dbReference type="ARBA" id="ARBA00022801"/>
    </source>
</evidence>
<dbReference type="InterPro" id="IPR008979">
    <property type="entry name" value="Galactose-bd-like_sf"/>
</dbReference>
<dbReference type="InterPro" id="IPR003305">
    <property type="entry name" value="CenC_carb-bd"/>
</dbReference>
<protein>
    <recommendedName>
        <fullName evidence="3">CBM-cenC domain-containing protein</fullName>
    </recommendedName>
</protein>
<dbReference type="Proteomes" id="UP000464954">
    <property type="component" value="Chromosome"/>
</dbReference>